<name>A0ACB8QK13_9AGAM</name>
<dbReference type="EMBL" id="MU273560">
    <property type="protein sequence ID" value="KAI0032000.1"/>
    <property type="molecule type" value="Genomic_DNA"/>
</dbReference>
<dbReference type="Proteomes" id="UP000814128">
    <property type="component" value="Unassembled WGS sequence"/>
</dbReference>
<accession>A0ACB8QK13</accession>
<reference evidence="1" key="2">
    <citation type="journal article" date="2022" name="New Phytol.">
        <title>Evolutionary transition to the ectomycorrhizal habit in the genomes of a hyperdiverse lineage of mushroom-forming fungi.</title>
        <authorList>
            <person name="Looney B."/>
            <person name="Miyauchi S."/>
            <person name="Morin E."/>
            <person name="Drula E."/>
            <person name="Courty P.E."/>
            <person name="Kohler A."/>
            <person name="Kuo A."/>
            <person name="LaButti K."/>
            <person name="Pangilinan J."/>
            <person name="Lipzen A."/>
            <person name="Riley R."/>
            <person name="Andreopoulos W."/>
            <person name="He G."/>
            <person name="Johnson J."/>
            <person name="Nolan M."/>
            <person name="Tritt A."/>
            <person name="Barry K.W."/>
            <person name="Grigoriev I.V."/>
            <person name="Nagy L.G."/>
            <person name="Hibbett D."/>
            <person name="Henrissat B."/>
            <person name="Matheny P.B."/>
            <person name="Labbe J."/>
            <person name="Martin F.M."/>
        </authorList>
    </citation>
    <scope>NUCLEOTIDE SEQUENCE</scope>
    <source>
        <strain evidence="1">EC-137</strain>
    </source>
</reference>
<sequence length="79" mass="9075">SQTARQRQEERMAALQKEIDELQAVLGRDAEKIVSKHIKHLHRYNEAKDAAQILIGKLASYKETTIRQIHDDLGLKPDD</sequence>
<proteinExistence type="predicted"/>
<feature type="non-terminal residue" evidence="1">
    <location>
        <position position="1"/>
    </location>
</feature>
<evidence type="ECO:0000313" key="1">
    <source>
        <dbReference type="EMBL" id="KAI0032000.1"/>
    </source>
</evidence>
<organism evidence="1 2">
    <name type="scientific">Vararia minispora EC-137</name>
    <dbReference type="NCBI Taxonomy" id="1314806"/>
    <lineage>
        <taxon>Eukaryota</taxon>
        <taxon>Fungi</taxon>
        <taxon>Dikarya</taxon>
        <taxon>Basidiomycota</taxon>
        <taxon>Agaricomycotina</taxon>
        <taxon>Agaricomycetes</taxon>
        <taxon>Russulales</taxon>
        <taxon>Lachnocladiaceae</taxon>
        <taxon>Vararia</taxon>
    </lineage>
</organism>
<reference evidence="1" key="1">
    <citation type="submission" date="2021-02" db="EMBL/GenBank/DDBJ databases">
        <authorList>
            <consortium name="DOE Joint Genome Institute"/>
            <person name="Ahrendt S."/>
            <person name="Looney B.P."/>
            <person name="Miyauchi S."/>
            <person name="Morin E."/>
            <person name="Drula E."/>
            <person name="Courty P.E."/>
            <person name="Chicoki N."/>
            <person name="Fauchery L."/>
            <person name="Kohler A."/>
            <person name="Kuo A."/>
            <person name="Labutti K."/>
            <person name="Pangilinan J."/>
            <person name="Lipzen A."/>
            <person name="Riley R."/>
            <person name="Andreopoulos W."/>
            <person name="He G."/>
            <person name="Johnson J."/>
            <person name="Barry K.W."/>
            <person name="Grigoriev I.V."/>
            <person name="Nagy L."/>
            <person name="Hibbett D."/>
            <person name="Henrissat B."/>
            <person name="Matheny P.B."/>
            <person name="Labbe J."/>
            <person name="Martin F."/>
        </authorList>
    </citation>
    <scope>NUCLEOTIDE SEQUENCE</scope>
    <source>
        <strain evidence="1">EC-137</strain>
    </source>
</reference>
<gene>
    <name evidence="1" type="ORF">K488DRAFT_50893</name>
</gene>
<evidence type="ECO:0000313" key="2">
    <source>
        <dbReference type="Proteomes" id="UP000814128"/>
    </source>
</evidence>
<comment type="caution">
    <text evidence="1">The sequence shown here is derived from an EMBL/GenBank/DDBJ whole genome shotgun (WGS) entry which is preliminary data.</text>
</comment>
<protein>
    <submittedName>
        <fullName evidence="1">DNA repair protein</fullName>
    </submittedName>
</protein>
<keyword evidence="2" id="KW-1185">Reference proteome</keyword>